<dbReference type="EMBL" id="JAPHNL010000251">
    <property type="protein sequence ID" value="MCX3061937.1"/>
    <property type="molecule type" value="Genomic_DNA"/>
</dbReference>
<comment type="caution">
    <text evidence="1">The sequence shown here is derived from an EMBL/GenBank/DDBJ whole genome shotgun (WGS) entry which is preliminary data.</text>
</comment>
<accession>A0ABT3TY15</accession>
<reference evidence="1" key="1">
    <citation type="submission" date="2022-10" db="EMBL/GenBank/DDBJ databases">
        <title>Streptomyces beihaiensis sp. nov., a chitin degrading actinobacterium, isolated from shrimp pond soil.</title>
        <authorList>
            <person name="Xie J."/>
            <person name="Shen N."/>
        </authorList>
    </citation>
    <scope>NUCLEOTIDE SEQUENCE</scope>
    <source>
        <strain evidence="1">GXMU-J5</strain>
    </source>
</reference>
<organism evidence="1 2">
    <name type="scientific">Streptomyces beihaiensis</name>
    <dbReference type="NCBI Taxonomy" id="2984495"/>
    <lineage>
        <taxon>Bacteria</taxon>
        <taxon>Bacillati</taxon>
        <taxon>Actinomycetota</taxon>
        <taxon>Actinomycetes</taxon>
        <taxon>Kitasatosporales</taxon>
        <taxon>Streptomycetaceae</taxon>
        <taxon>Streptomyces</taxon>
    </lineage>
</organism>
<proteinExistence type="predicted"/>
<gene>
    <name evidence="1" type="ORF">OFY01_19655</name>
</gene>
<keyword evidence="2" id="KW-1185">Reference proteome</keyword>
<dbReference type="Proteomes" id="UP001163064">
    <property type="component" value="Unassembled WGS sequence"/>
</dbReference>
<dbReference type="RefSeq" id="WP_266601692.1">
    <property type="nucleotide sequence ID" value="NZ_JAPHNL010000251.1"/>
</dbReference>
<protein>
    <submittedName>
        <fullName evidence="1">Uncharacterized protein</fullName>
    </submittedName>
</protein>
<evidence type="ECO:0000313" key="2">
    <source>
        <dbReference type="Proteomes" id="UP001163064"/>
    </source>
</evidence>
<sequence length="144" mass="14984">MDTASGMAGGLASAAAGRLIDLLATDGWAAVKASVLSLWRHAHPERVEVELAEARDELARAAQGGELAELQGLLVTEWQARLDRLIAGRPEVADELRALLVDVGRDAGAAGQRTGALTLEARVSGGGDAYLAGRDMTITKGEAR</sequence>
<name>A0ABT3TY15_9ACTN</name>
<evidence type="ECO:0000313" key="1">
    <source>
        <dbReference type="EMBL" id="MCX3061937.1"/>
    </source>
</evidence>